<dbReference type="KEGG" id="sve:SVEN_2338"/>
<dbReference type="NCBIfam" id="NF040586">
    <property type="entry name" value="FxSxx_TPR"/>
    <property type="match status" value="1"/>
</dbReference>
<dbReference type="GO" id="GO:0043531">
    <property type="term" value="F:ADP binding"/>
    <property type="evidence" value="ECO:0007669"/>
    <property type="project" value="InterPro"/>
</dbReference>
<sequence>MDEVTAEHAGGDEPVARGRADGDEPVAAELVPLDDVAKARFMGLRPIPDHVEGERRELAVALRRCFFELECTLRRYAVQRSYSASSLSRYLSGETPAPDHFVNALMDDVGKKLGRPMSPQARQAVILMQRAALKSVNTRAWQIQRLEDQLAAALQEKAVARTMADAVATALHEHQERVVTLEAERQALTEEVAAQRTAGIELALLRAEQHRVLTDHEALRRRVAELEAALEAAEQRVALAEQRCADLEHTLLAADAAAAAEEEADRRRTEERLARSQEELERLRREVASLRSRPAESTPPGRHDWMGDGPAPGPEPGSRRETDPEAQPQTATPPPSRSRPQTATPLLAHPETQTQPQPQPQPDVPQPDVPPSPLPSPRTAPASHVTVVFAAPQRPWGTWIAHRLERHGHRATLQRWDPPREVPLEQVLRDLLLARGQILFVLDEWFFDRGARQAGEWNEVLRGFVAAHPDRFAAVDLSSRTLPPSAAVLEPVSLWGVDEAEAGARLTHRLALAGNRDGARRHRGATPARFPADPPAVWGAVPRRNPWFSGRDDLLGALQQRLAEGGHGSAACALIGMSGIGKTQIATEYAYRFSPDYDVIWWVHSEDRNSQRDRLGDLAVELGLRVGGEPGERVRAVREALRRGDPHARWLVVFDGWDDTDGIDVMLPQGPGHVLITSRNRGWREHTDVLEIPGFDRRESTGYLMRRAPQINAAEADEVAAEFGDVPLPLAQAAAWLGESGTEAAEYLRMVRDGRLSTVDEPSPDNATLHVSLSSWRILIDRLRRSHPQALQVLSLCSAFAPGPVPLGLLRAGPAARLPADLRWITTDPAAWTRALDTLVNYSVLVRTPGPSAGGKAAGPEEESVHMHRLVHDIVARLTDDEVRYAQLKAVRDLLAEAEPGDPADSGHWPRYSVLLPHLEPSGALRSTAPRVQEAVLNCLRFCDRSGDYRAGLLLARRVRQNWGEFMDRADGRMLALASLEADLLRAAGRFQEAYEQSERTLGQLKANPHDELAELTARSAVANGLRHQGRYHDAHHIQREVLDRTVRLVGTDDPLVLAARHDLAATLRALGRYREAYENDLMTLARREELLGGHHLAGLASANAVTRGQRLLGMYGAALSRQAEVARRHEEALGARHPRTLDADIELALCRRHGDPGGPDGGSSIAGLVDRSVEIHGREHPVTLQCLSLHADALREQGDLGRARALGAEAETGYRALLGPAHPVSLGAVANTALVLLDSGQQSAAVAMLESARAGLIPALGQDHPWVLGCDLNTAAAYRQEGDLVSAVALSRDALGRAQAVLGAEHPLTLSCQLALAADLRGLPLREDDEALVLEEDAVNRLAAALGPQHPRTLAARRRVRPVWSFEPYVD</sequence>
<dbReference type="InterPro" id="IPR000157">
    <property type="entry name" value="TIR_dom"/>
</dbReference>
<dbReference type="GO" id="GO:0007165">
    <property type="term" value="P:signal transduction"/>
    <property type="evidence" value="ECO:0007669"/>
    <property type="project" value="InterPro"/>
</dbReference>
<feature type="domain" description="NB-ARC" evidence="2">
    <location>
        <begin position="552"/>
        <end position="681"/>
    </location>
</feature>
<keyword evidence="5" id="KW-1185">Reference proteome</keyword>
<dbReference type="GeneID" id="51862905"/>
<feature type="compositionally biased region" description="Basic and acidic residues" evidence="1">
    <location>
        <begin position="1"/>
        <end position="22"/>
    </location>
</feature>
<organism evidence="4 5">
    <name type="scientific">Streptomyces venezuelae (strain ATCC 10712 / CBS 650.69 / DSM 40230 / JCM 4526 / NBRC 13096 / PD 04745)</name>
    <dbReference type="NCBI Taxonomy" id="953739"/>
    <lineage>
        <taxon>Bacteria</taxon>
        <taxon>Bacillati</taxon>
        <taxon>Actinomycetota</taxon>
        <taxon>Actinomycetes</taxon>
        <taxon>Kitasatosporales</taxon>
        <taxon>Streptomycetaceae</taxon>
        <taxon>Streptomyces</taxon>
    </lineage>
</organism>
<feature type="compositionally biased region" description="Pro residues" evidence="1">
    <location>
        <begin position="357"/>
        <end position="378"/>
    </location>
</feature>
<dbReference type="SUPFAM" id="SSF52540">
    <property type="entry name" value="P-loop containing nucleoside triphosphate hydrolases"/>
    <property type="match status" value="1"/>
</dbReference>
<evidence type="ECO:0000313" key="4">
    <source>
        <dbReference type="EMBL" id="CCA55624.1"/>
    </source>
</evidence>
<dbReference type="Pfam" id="PF13676">
    <property type="entry name" value="TIR_2"/>
    <property type="match status" value="1"/>
</dbReference>
<dbReference type="Proteomes" id="UP000006854">
    <property type="component" value="Chromosome"/>
</dbReference>
<dbReference type="PANTHER" id="PTHR46082">
    <property type="entry name" value="ATP/GTP-BINDING PROTEIN-RELATED"/>
    <property type="match status" value="1"/>
</dbReference>
<evidence type="ECO:0000256" key="1">
    <source>
        <dbReference type="SAM" id="MobiDB-lite"/>
    </source>
</evidence>
<dbReference type="eggNOG" id="COG3437">
    <property type="taxonomic scope" value="Bacteria"/>
</dbReference>
<name>F2R275_STRVP</name>
<protein>
    <submittedName>
        <fullName evidence="4">Uncharacterized protein</fullName>
    </submittedName>
</protein>
<dbReference type="Gene3D" id="1.25.40.10">
    <property type="entry name" value="Tetratricopeptide repeat domain"/>
    <property type="match status" value="2"/>
</dbReference>
<dbReference type="InterPro" id="IPR053137">
    <property type="entry name" value="NLR-like"/>
</dbReference>
<dbReference type="RefSeq" id="WP_015033542.1">
    <property type="nucleotide sequence ID" value="NC_018750.1"/>
</dbReference>
<dbReference type="PATRIC" id="fig|953739.5.peg.4495"/>
<evidence type="ECO:0000313" key="5">
    <source>
        <dbReference type="Proteomes" id="UP000006854"/>
    </source>
</evidence>
<dbReference type="EMBL" id="FR845719">
    <property type="protein sequence ID" value="CCA55624.1"/>
    <property type="molecule type" value="Genomic_DNA"/>
</dbReference>
<evidence type="ECO:0000259" key="2">
    <source>
        <dbReference type="Pfam" id="PF00931"/>
    </source>
</evidence>
<feature type="region of interest" description="Disordered" evidence="1">
    <location>
        <begin position="286"/>
        <end position="380"/>
    </location>
</feature>
<dbReference type="InterPro" id="IPR002182">
    <property type="entry name" value="NB-ARC"/>
</dbReference>
<dbReference type="Pfam" id="PF00931">
    <property type="entry name" value="NB-ARC"/>
    <property type="match status" value="1"/>
</dbReference>
<evidence type="ECO:0000259" key="3">
    <source>
        <dbReference type="Pfam" id="PF13676"/>
    </source>
</evidence>
<dbReference type="HOGENOM" id="CLU_000288_125_8_11"/>
<accession>F2R275</accession>
<dbReference type="STRING" id="953739.SVEN_2338"/>
<reference evidence="4 5" key="1">
    <citation type="journal article" date="2011" name="BMC Genomics">
        <title>Genome-wide analysis of the role of GlnR in Streptomyces venezuelae provides new insights into global nitrogen regulation in actinomycetes.</title>
        <authorList>
            <person name="Pullan S.T."/>
            <person name="Bibb M.J."/>
            <person name="Merrick M."/>
        </authorList>
    </citation>
    <scope>NUCLEOTIDE SEQUENCE [LARGE SCALE GENOMIC DNA]</scope>
    <source>
        <strain evidence="5">ATCC 10712 / CBS 650.69 / DSM 40230 / JCM 4526 / NBRC 13096 / PD 04745</strain>
    </source>
</reference>
<proteinExistence type="predicted"/>
<dbReference type="Pfam" id="PF13374">
    <property type="entry name" value="TPR_10"/>
    <property type="match status" value="4"/>
</dbReference>
<dbReference type="InterPro" id="IPR027417">
    <property type="entry name" value="P-loop_NTPase"/>
</dbReference>
<gene>
    <name evidence="4" type="ordered locus">SVEN_2338</name>
</gene>
<feature type="region of interest" description="Disordered" evidence="1">
    <location>
        <begin position="1"/>
        <end position="23"/>
    </location>
</feature>
<feature type="domain" description="TIR" evidence="3">
    <location>
        <begin position="385"/>
        <end position="502"/>
    </location>
</feature>
<dbReference type="InterPro" id="IPR011990">
    <property type="entry name" value="TPR-like_helical_dom_sf"/>
</dbReference>
<dbReference type="PANTHER" id="PTHR46082:SF6">
    <property type="entry name" value="AAA+ ATPASE DOMAIN-CONTAINING PROTEIN-RELATED"/>
    <property type="match status" value="1"/>
</dbReference>
<dbReference type="SUPFAM" id="SSF48452">
    <property type="entry name" value="TPR-like"/>
    <property type="match status" value="2"/>
</dbReference>
<dbReference type="eggNOG" id="COG0457">
    <property type="taxonomic scope" value="Bacteria"/>
</dbReference>
<dbReference type="Gene3D" id="3.40.50.300">
    <property type="entry name" value="P-loop containing nucleotide triphosphate hydrolases"/>
    <property type="match status" value="1"/>
</dbReference>